<organism evidence="3 4">
    <name type="scientific">Streptomyces alkaliphilus</name>
    <dbReference type="NCBI Taxonomy" id="1472722"/>
    <lineage>
        <taxon>Bacteria</taxon>
        <taxon>Bacillati</taxon>
        <taxon>Actinomycetota</taxon>
        <taxon>Actinomycetes</taxon>
        <taxon>Kitasatosporales</taxon>
        <taxon>Streptomycetaceae</taxon>
        <taxon>Streptomyces</taxon>
    </lineage>
</organism>
<comment type="caution">
    <text evidence="3">The sequence shown here is derived from an EMBL/GenBank/DDBJ whole genome shotgun (WGS) entry which is preliminary data.</text>
</comment>
<feature type="compositionally biased region" description="Acidic residues" evidence="1">
    <location>
        <begin position="85"/>
        <end position="117"/>
    </location>
</feature>
<feature type="compositionally biased region" description="Acidic residues" evidence="1">
    <location>
        <begin position="63"/>
        <end position="74"/>
    </location>
</feature>
<feature type="region of interest" description="Disordered" evidence="1">
    <location>
        <begin position="45"/>
        <end position="166"/>
    </location>
</feature>
<feature type="compositionally biased region" description="Gly residues" evidence="1">
    <location>
        <begin position="45"/>
        <end position="55"/>
    </location>
</feature>
<feature type="compositionally biased region" description="Gly residues" evidence="1">
    <location>
        <begin position="140"/>
        <end position="160"/>
    </location>
</feature>
<keyword evidence="4" id="KW-1185">Reference proteome</keyword>
<proteinExistence type="predicted"/>
<reference evidence="4" key="1">
    <citation type="submission" date="2019-10" db="EMBL/GenBank/DDBJ databases">
        <title>Streptomyces sp. nov., a novel actinobacterium isolated from alkaline environment.</title>
        <authorList>
            <person name="Golinska P."/>
        </authorList>
    </citation>
    <scope>NUCLEOTIDE SEQUENCE [LARGE SCALE GENOMIC DNA]</scope>
    <source>
        <strain evidence="4">DSM 42118</strain>
    </source>
</reference>
<feature type="compositionally biased region" description="Low complexity" evidence="1">
    <location>
        <begin position="129"/>
        <end position="139"/>
    </location>
</feature>
<evidence type="ECO:0000313" key="3">
    <source>
        <dbReference type="EMBL" id="MBB0245318.1"/>
    </source>
</evidence>
<evidence type="ECO:0000256" key="1">
    <source>
        <dbReference type="SAM" id="MobiDB-lite"/>
    </source>
</evidence>
<dbReference type="RefSeq" id="WP_182606816.1">
    <property type="nucleotide sequence ID" value="NZ_VKHT01000454.1"/>
</dbReference>
<evidence type="ECO:0000256" key="2">
    <source>
        <dbReference type="SAM" id="Phobius"/>
    </source>
</evidence>
<name>A0A7W3TEH4_9ACTN</name>
<feature type="compositionally biased region" description="Basic and acidic residues" evidence="1">
    <location>
        <begin position="75"/>
        <end position="84"/>
    </location>
</feature>
<sequence>MGSLRTPVGPLPSSIYWRRRAVALLLLASLGLLVWWAMNIGGTGSTGSGDDGAGGPATSISPEPDEDGDGDGDLVEDRPGGRDPGDEDDDADDDAGEDTGDAEGTDDGTGDGADGDGDPAGPGAGDVEGIAIDDPAAPAGSGGAGGSDGGSSGGSTGSGGAVPASLPRCPGGALELSLSPVSNSYPPGELPRLRLTLTNTSSADCRADLGHRSFTLTMTRTDDGNRTIWDSTTCPTGSASAPVAVPADDGTERIITWDRRRSVEDCDTRGPEAPYGTYLAEAEIDGFPVARTTFRLEED</sequence>
<protein>
    <recommendedName>
        <fullName evidence="5">DUF4232 domain-containing protein</fullName>
    </recommendedName>
</protein>
<keyword evidence="2" id="KW-0472">Membrane</keyword>
<dbReference type="EMBL" id="VKHT01000454">
    <property type="protein sequence ID" value="MBB0245318.1"/>
    <property type="molecule type" value="Genomic_DNA"/>
</dbReference>
<evidence type="ECO:0000313" key="4">
    <source>
        <dbReference type="Proteomes" id="UP000538929"/>
    </source>
</evidence>
<keyword evidence="2" id="KW-1133">Transmembrane helix</keyword>
<keyword evidence="2" id="KW-0812">Transmembrane</keyword>
<dbReference type="AlphaFoldDB" id="A0A7W3TEH4"/>
<dbReference type="Proteomes" id="UP000538929">
    <property type="component" value="Unassembled WGS sequence"/>
</dbReference>
<evidence type="ECO:0008006" key="5">
    <source>
        <dbReference type="Google" id="ProtNLM"/>
    </source>
</evidence>
<accession>A0A7W3TEH4</accession>
<gene>
    <name evidence="3" type="ORF">FNQ90_14715</name>
</gene>
<feature type="transmembrane region" description="Helical" evidence="2">
    <location>
        <begin position="21"/>
        <end position="38"/>
    </location>
</feature>